<feature type="domain" description="HTH luxR-type" evidence="5">
    <location>
        <begin position="173"/>
        <end position="238"/>
    </location>
</feature>
<dbReference type="InterPro" id="IPR000792">
    <property type="entry name" value="Tscrpt_reg_LuxR_C"/>
</dbReference>
<dbReference type="SUPFAM" id="SSF46894">
    <property type="entry name" value="C-terminal effector domain of the bipartite response regulators"/>
    <property type="match status" value="1"/>
</dbReference>
<dbReference type="Proteomes" id="UP000065734">
    <property type="component" value="Chromosome I"/>
</dbReference>
<gene>
    <name evidence="7" type="primary">vjbR</name>
    <name evidence="6" type="ORF">BV133_796</name>
    <name evidence="7" type="ORF">BVIRIDIS_33090</name>
</gene>
<dbReference type="InterPro" id="IPR016032">
    <property type="entry name" value="Sig_transdc_resp-reg_C-effctor"/>
</dbReference>
<keyword evidence="3" id="KW-0804">Transcription</keyword>
<dbReference type="AlphaFoldDB" id="A0A0H5BBC5"/>
<evidence type="ECO:0000313" key="8">
    <source>
        <dbReference type="Proteomes" id="UP000065734"/>
    </source>
</evidence>
<dbReference type="STRING" id="1079.BVIR_542"/>
<dbReference type="PANTHER" id="PTHR44688">
    <property type="entry name" value="DNA-BINDING TRANSCRIPTIONAL ACTIVATOR DEVR_DOSR"/>
    <property type="match status" value="1"/>
</dbReference>
<dbReference type="Gene3D" id="1.10.10.10">
    <property type="entry name" value="Winged helix-like DNA-binding domain superfamily/Winged helix DNA-binding domain"/>
    <property type="match status" value="1"/>
</dbReference>
<dbReference type="OrthoDB" id="3170288at2"/>
<keyword evidence="1" id="KW-0805">Transcription regulation</keyword>
<dbReference type="Pfam" id="PF00196">
    <property type="entry name" value="GerE"/>
    <property type="match status" value="1"/>
</dbReference>
<evidence type="ECO:0000256" key="2">
    <source>
        <dbReference type="ARBA" id="ARBA00023125"/>
    </source>
</evidence>
<dbReference type="PROSITE" id="PS50043">
    <property type="entry name" value="HTH_LUXR_2"/>
    <property type="match status" value="1"/>
</dbReference>
<accession>A0A0H5BBC5</accession>
<reference evidence="8" key="3">
    <citation type="journal article" date="2016" name="Genome Announc.">
        <title>Revised genome sequence of the purple photosynthetic bacterium Blastochloris viridis.</title>
        <authorList>
            <person name="Liu L.N."/>
            <person name="Faulkner M."/>
            <person name="Liu X."/>
            <person name="Huang F."/>
            <person name="Darby A.C."/>
            <person name="Hall N."/>
        </authorList>
    </citation>
    <scope>NUCLEOTIDE SEQUENCE [LARGE SCALE GENOMIC DNA]</scope>
    <source>
        <strain evidence="8">ATCC 19567 / DSM 133 / F</strain>
    </source>
</reference>
<proteinExistence type="predicted"/>
<name>A0A0H5BBC5_BLAVI</name>
<reference evidence="6" key="1">
    <citation type="journal article" date="2015" name="Genome Announc.">
        <title>Complete Genome Sequence of the Bacteriochlorophyll b-Producing Photosynthetic Bacterium Blastochloris viridis.</title>
        <authorList>
            <person name="Tsukatani Y."/>
            <person name="Hirose Y."/>
            <person name="Harada J."/>
            <person name="Misawa N."/>
            <person name="Mori K."/>
            <person name="Inoue K."/>
            <person name="Tamiaki H."/>
        </authorList>
    </citation>
    <scope>NUCLEOTIDE SEQUENCE [LARGE SCALE GENOMIC DNA]</scope>
    <source>
        <strain evidence="6">DSM 133</strain>
    </source>
</reference>
<dbReference type="GO" id="GO:0003677">
    <property type="term" value="F:DNA binding"/>
    <property type="evidence" value="ECO:0007669"/>
    <property type="project" value="UniProtKB-KW"/>
</dbReference>
<dbReference type="EMBL" id="AP014854">
    <property type="protein sequence ID" value="BAR98389.1"/>
    <property type="molecule type" value="Genomic_DNA"/>
</dbReference>
<feature type="region of interest" description="Disordered" evidence="4">
    <location>
        <begin position="1"/>
        <end position="24"/>
    </location>
</feature>
<dbReference type="EMBL" id="LN907867">
    <property type="protein sequence ID" value="CUU44261.1"/>
    <property type="molecule type" value="Genomic_DNA"/>
</dbReference>
<evidence type="ECO:0000313" key="7">
    <source>
        <dbReference type="EMBL" id="CUU44261.1"/>
    </source>
</evidence>
<evidence type="ECO:0000256" key="3">
    <source>
        <dbReference type="ARBA" id="ARBA00023163"/>
    </source>
</evidence>
<organism evidence="7 8">
    <name type="scientific">Blastochloris viridis</name>
    <name type="common">Rhodopseudomonas viridis</name>
    <dbReference type="NCBI Taxonomy" id="1079"/>
    <lineage>
        <taxon>Bacteria</taxon>
        <taxon>Pseudomonadati</taxon>
        <taxon>Pseudomonadota</taxon>
        <taxon>Alphaproteobacteria</taxon>
        <taxon>Hyphomicrobiales</taxon>
        <taxon>Blastochloridaceae</taxon>
        <taxon>Blastochloris</taxon>
    </lineage>
</organism>
<dbReference type="RefSeq" id="WP_082416596.1">
    <property type="nucleotide sequence ID" value="NZ_AP014854.2"/>
</dbReference>
<dbReference type="PRINTS" id="PR00038">
    <property type="entry name" value="HTHLUXR"/>
</dbReference>
<evidence type="ECO:0000313" key="6">
    <source>
        <dbReference type="EMBL" id="BAR98389.1"/>
    </source>
</evidence>
<dbReference type="GO" id="GO:0006355">
    <property type="term" value="P:regulation of DNA-templated transcription"/>
    <property type="evidence" value="ECO:0007669"/>
    <property type="project" value="InterPro"/>
</dbReference>
<dbReference type="PANTHER" id="PTHR44688:SF16">
    <property type="entry name" value="DNA-BINDING TRANSCRIPTIONAL ACTIVATOR DEVR_DOSR"/>
    <property type="match status" value="1"/>
</dbReference>
<protein>
    <submittedName>
        <fullName evidence="6 7">Transcriptional regulator</fullName>
    </submittedName>
</protein>
<dbReference type="SMART" id="SM00421">
    <property type="entry name" value="HTH_LUXR"/>
    <property type="match status" value="1"/>
</dbReference>
<sequence>MLQDSSSVRPIVRPGLRPGAGGCGGARGDGLERLLGQVRAVVPFDWFLAVGRPFRGISSDSGVLLACSSQPDIRDAFFQPDWPKLDPQVRALSARRVVTTAEIRAAAADAPMVRWLAELERSVGGEAVGVPISYCGRDGGFVLFRRAAPFSPDDVEFLTLAAPAIHSTAAELRTAVADELTRRERECLSWASHGKTAGEIGTILGISEYTAVAHLSSTMAKLRASSRAHAVAQALRLGLID</sequence>
<evidence type="ECO:0000256" key="4">
    <source>
        <dbReference type="SAM" id="MobiDB-lite"/>
    </source>
</evidence>
<dbReference type="KEGG" id="bvr:BVIR_542"/>
<keyword evidence="8" id="KW-1185">Reference proteome</keyword>
<evidence type="ECO:0000259" key="5">
    <source>
        <dbReference type="PROSITE" id="PS50043"/>
    </source>
</evidence>
<reference evidence="7" key="2">
    <citation type="submission" date="2015-11" db="EMBL/GenBank/DDBJ databases">
        <authorList>
            <person name="Zhang Y."/>
            <person name="Guo Z."/>
        </authorList>
    </citation>
    <scope>NUCLEOTIDE SEQUENCE</scope>
    <source>
        <strain evidence="7">1</strain>
    </source>
</reference>
<dbReference type="InterPro" id="IPR036388">
    <property type="entry name" value="WH-like_DNA-bd_sf"/>
</dbReference>
<keyword evidence="2" id="KW-0238">DNA-binding</keyword>
<evidence type="ECO:0000256" key="1">
    <source>
        <dbReference type="ARBA" id="ARBA00023015"/>
    </source>
</evidence>
<dbReference type="CDD" id="cd06170">
    <property type="entry name" value="LuxR_C_like"/>
    <property type="match status" value="1"/>
</dbReference>